<dbReference type="InterPro" id="IPR032783">
    <property type="entry name" value="AraC_lig"/>
</dbReference>
<sequence>MSEVMSDPLTVVVSLLKPVPSISKRVTAGGDWRVERTEMGNPFYCAMVAGGCLLTPSGRDPIRLEAGDFVLVPEIFDFEITGLVPPGRQVTTRWQEVSPGVIRQGDPEAPTDVIMLVGHCSFASRDRPLLVSLLPDIVHVRGQDRLMQLVQMIDDETRSGRMARDMVLGRLLELLLIEALRSNADTIASPGLLRGLADPQLSVALREIHANPGRSHSVAALAKSAAMSRSTFYERFHRDIGTAPMEYVTSWRMALAKDMLMKKTAPIAEIAREVGYGSASAFSVAFVRHTGSPPGAFANAQG</sequence>
<dbReference type="GO" id="GO:0003700">
    <property type="term" value="F:DNA-binding transcription factor activity"/>
    <property type="evidence" value="ECO:0007669"/>
    <property type="project" value="InterPro"/>
</dbReference>
<dbReference type="PANTHER" id="PTHR46796:SF13">
    <property type="entry name" value="HTH-TYPE TRANSCRIPTIONAL ACTIVATOR RHAS"/>
    <property type="match status" value="1"/>
</dbReference>
<dbReference type="InterPro" id="IPR009057">
    <property type="entry name" value="Homeodomain-like_sf"/>
</dbReference>
<dbReference type="Pfam" id="PF12852">
    <property type="entry name" value="Cupin_6"/>
    <property type="match status" value="1"/>
</dbReference>
<dbReference type="PROSITE" id="PS01124">
    <property type="entry name" value="HTH_ARAC_FAMILY_2"/>
    <property type="match status" value="1"/>
</dbReference>
<evidence type="ECO:0000259" key="4">
    <source>
        <dbReference type="PROSITE" id="PS01124"/>
    </source>
</evidence>
<reference evidence="5 6" key="1">
    <citation type="submission" date="2019-06" db="EMBL/GenBank/DDBJ databases">
        <title>Genome of new Rhodobacteraceae sp. SM1903.</title>
        <authorList>
            <person name="Ren X."/>
        </authorList>
    </citation>
    <scope>NUCLEOTIDE SEQUENCE [LARGE SCALE GENOMIC DNA]</scope>
    <source>
        <strain evidence="5 6">SM1903</strain>
    </source>
</reference>
<organism evidence="5 6">
    <name type="scientific">Pelagovum pacificum</name>
    <dbReference type="NCBI Taxonomy" id="2588711"/>
    <lineage>
        <taxon>Bacteria</taxon>
        <taxon>Pseudomonadati</taxon>
        <taxon>Pseudomonadota</taxon>
        <taxon>Alphaproteobacteria</taxon>
        <taxon>Rhodobacterales</taxon>
        <taxon>Paracoccaceae</taxon>
        <taxon>Pelagovum</taxon>
    </lineage>
</organism>
<keyword evidence="3" id="KW-0804">Transcription</keyword>
<dbReference type="RefSeq" id="WP_140192863.1">
    <property type="nucleotide sequence ID" value="NZ_CP065915.1"/>
</dbReference>
<evidence type="ECO:0000256" key="2">
    <source>
        <dbReference type="ARBA" id="ARBA00023125"/>
    </source>
</evidence>
<dbReference type="Gene3D" id="1.10.10.60">
    <property type="entry name" value="Homeodomain-like"/>
    <property type="match status" value="1"/>
</dbReference>
<dbReference type="SMART" id="SM00342">
    <property type="entry name" value="HTH_ARAC"/>
    <property type="match status" value="1"/>
</dbReference>
<keyword evidence="2" id="KW-0238">DNA-binding</keyword>
<evidence type="ECO:0000313" key="5">
    <source>
        <dbReference type="EMBL" id="TNY32184.1"/>
    </source>
</evidence>
<protein>
    <submittedName>
        <fullName evidence="5">AraC family transcriptional regulator</fullName>
    </submittedName>
</protein>
<proteinExistence type="predicted"/>
<gene>
    <name evidence="5" type="ORF">FHY64_02485</name>
</gene>
<dbReference type="PROSITE" id="PS00041">
    <property type="entry name" value="HTH_ARAC_FAMILY_1"/>
    <property type="match status" value="1"/>
</dbReference>
<dbReference type="EMBL" id="VFFF01000001">
    <property type="protein sequence ID" value="TNY32184.1"/>
    <property type="molecule type" value="Genomic_DNA"/>
</dbReference>
<dbReference type="SUPFAM" id="SSF46689">
    <property type="entry name" value="Homeodomain-like"/>
    <property type="match status" value="2"/>
</dbReference>
<evidence type="ECO:0000256" key="3">
    <source>
        <dbReference type="ARBA" id="ARBA00023163"/>
    </source>
</evidence>
<feature type="domain" description="HTH araC/xylS-type" evidence="4">
    <location>
        <begin position="202"/>
        <end position="300"/>
    </location>
</feature>
<keyword evidence="6" id="KW-1185">Reference proteome</keyword>
<dbReference type="PANTHER" id="PTHR46796">
    <property type="entry name" value="HTH-TYPE TRANSCRIPTIONAL ACTIVATOR RHAS-RELATED"/>
    <property type="match status" value="1"/>
</dbReference>
<comment type="caution">
    <text evidence="5">The sequence shown here is derived from an EMBL/GenBank/DDBJ whole genome shotgun (WGS) entry which is preliminary data.</text>
</comment>
<dbReference type="Proteomes" id="UP000314011">
    <property type="component" value="Unassembled WGS sequence"/>
</dbReference>
<dbReference type="Pfam" id="PF12833">
    <property type="entry name" value="HTH_18"/>
    <property type="match status" value="1"/>
</dbReference>
<accession>A0A5C5GDE4</accession>
<dbReference type="GO" id="GO:0043565">
    <property type="term" value="F:sequence-specific DNA binding"/>
    <property type="evidence" value="ECO:0007669"/>
    <property type="project" value="InterPro"/>
</dbReference>
<evidence type="ECO:0000313" key="6">
    <source>
        <dbReference type="Proteomes" id="UP000314011"/>
    </source>
</evidence>
<dbReference type="AlphaFoldDB" id="A0A5C5GDE4"/>
<dbReference type="InterPro" id="IPR018062">
    <property type="entry name" value="HTH_AraC-typ_CS"/>
</dbReference>
<dbReference type="OrthoDB" id="9783876at2"/>
<keyword evidence="1" id="KW-0805">Transcription regulation</keyword>
<dbReference type="InterPro" id="IPR018060">
    <property type="entry name" value="HTH_AraC"/>
</dbReference>
<evidence type="ECO:0000256" key="1">
    <source>
        <dbReference type="ARBA" id="ARBA00023015"/>
    </source>
</evidence>
<name>A0A5C5GDE4_9RHOB</name>
<dbReference type="InterPro" id="IPR050204">
    <property type="entry name" value="AraC_XylS_family_regulators"/>
</dbReference>